<evidence type="ECO:0000313" key="1">
    <source>
        <dbReference type="EMBL" id="OGM78707.1"/>
    </source>
</evidence>
<dbReference type="STRING" id="1802538.A2382_04030"/>
<dbReference type="Pfam" id="PF13177">
    <property type="entry name" value="DNA_pol3_delta2"/>
    <property type="match status" value="1"/>
</dbReference>
<name>A0A1F8CQU1_9BACT</name>
<accession>A0A1F8CQU1</accession>
<reference evidence="1 2" key="1">
    <citation type="journal article" date="2016" name="Nat. Commun.">
        <title>Thousands of microbial genomes shed light on interconnected biogeochemical processes in an aquifer system.</title>
        <authorList>
            <person name="Anantharaman K."/>
            <person name="Brown C.T."/>
            <person name="Hug L.A."/>
            <person name="Sharon I."/>
            <person name="Castelle C.J."/>
            <person name="Probst A.J."/>
            <person name="Thomas B.C."/>
            <person name="Singh A."/>
            <person name="Wilkins M.J."/>
            <person name="Karaoz U."/>
            <person name="Brodie E.L."/>
            <person name="Williams K.H."/>
            <person name="Hubbard S.S."/>
            <person name="Banfield J.F."/>
        </authorList>
    </citation>
    <scope>NUCLEOTIDE SEQUENCE [LARGE SCALE GENOMIC DNA]</scope>
</reference>
<sequence>MHAYLVVGQNQNLVSAEIDVLIKSLGARRLDYELSTIDDVRQLKKSVSLSLGEPTAIVGLNFHLSSIPAQNAFLKSLEEPVSNLFYILSSSSIDLVSETIASRCSVIEISQTEKVDVEVVDLAEAFLTKMTIGERLVSLSKIKSRDDALLFVQNLIVGGHQIMIQEQKYERSMEAAIKTLRAIRLNGNVSLQLTNLAIIA</sequence>
<gene>
    <name evidence="1" type="ORF">A2382_04030</name>
</gene>
<comment type="caution">
    <text evidence="1">The sequence shown here is derived from an EMBL/GenBank/DDBJ whole genome shotgun (WGS) entry which is preliminary data.</text>
</comment>
<proteinExistence type="predicted"/>
<dbReference type="SUPFAM" id="SSF52540">
    <property type="entry name" value="P-loop containing nucleoside triphosphate hydrolases"/>
    <property type="match status" value="1"/>
</dbReference>
<evidence type="ECO:0008006" key="3">
    <source>
        <dbReference type="Google" id="ProtNLM"/>
    </source>
</evidence>
<evidence type="ECO:0000313" key="2">
    <source>
        <dbReference type="Proteomes" id="UP000178999"/>
    </source>
</evidence>
<organism evidence="1 2">
    <name type="scientific">Candidatus Woesebacteria bacterium RIFOXYB1_FULL_38_16</name>
    <dbReference type="NCBI Taxonomy" id="1802538"/>
    <lineage>
        <taxon>Bacteria</taxon>
        <taxon>Candidatus Woeseibacteriota</taxon>
    </lineage>
</organism>
<protein>
    <recommendedName>
        <fullName evidence="3">DNA polymerase III delta N-terminal domain-containing protein</fullName>
    </recommendedName>
</protein>
<dbReference type="Gene3D" id="3.40.50.300">
    <property type="entry name" value="P-loop containing nucleotide triphosphate hydrolases"/>
    <property type="match status" value="1"/>
</dbReference>
<dbReference type="EMBL" id="MGHY01000030">
    <property type="protein sequence ID" value="OGM78707.1"/>
    <property type="molecule type" value="Genomic_DNA"/>
</dbReference>
<dbReference type="AlphaFoldDB" id="A0A1F8CQU1"/>
<dbReference type="Proteomes" id="UP000178999">
    <property type="component" value="Unassembled WGS sequence"/>
</dbReference>
<dbReference type="InterPro" id="IPR027417">
    <property type="entry name" value="P-loop_NTPase"/>
</dbReference>